<dbReference type="Gene3D" id="3.90.25.10">
    <property type="entry name" value="UDP-galactose 4-epimerase, domain 1"/>
    <property type="match status" value="1"/>
</dbReference>
<evidence type="ECO:0000256" key="1">
    <source>
        <dbReference type="ARBA" id="ARBA00007637"/>
    </source>
</evidence>
<reference evidence="3 4" key="1">
    <citation type="submission" date="2018-10" db="EMBL/GenBank/DDBJ databases">
        <title>Phylogenomics of Brevibacillus.</title>
        <authorList>
            <person name="Dunlap C."/>
        </authorList>
    </citation>
    <scope>NUCLEOTIDE SEQUENCE [LARGE SCALE GENOMIC DNA]</scope>
    <source>
        <strain evidence="3 4">JCM 12215</strain>
    </source>
</reference>
<feature type="domain" description="NAD-dependent epimerase/dehydratase" evidence="2">
    <location>
        <begin position="4"/>
        <end position="243"/>
    </location>
</feature>
<name>A0A3M8CI66_9BACL</name>
<dbReference type="PANTHER" id="PTHR43000">
    <property type="entry name" value="DTDP-D-GLUCOSE 4,6-DEHYDRATASE-RELATED"/>
    <property type="match status" value="1"/>
</dbReference>
<dbReference type="SUPFAM" id="SSF51735">
    <property type="entry name" value="NAD(P)-binding Rossmann-fold domains"/>
    <property type="match status" value="1"/>
</dbReference>
<keyword evidence="4" id="KW-1185">Reference proteome</keyword>
<dbReference type="PRINTS" id="PR01713">
    <property type="entry name" value="NUCEPIMERASE"/>
</dbReference>
<dbReference type="InterPro" id="IPR001509">
    <property type="entry name" value="Epimerase_deHydtase"/>
</dbReference>
<gene>
    <name evidence="3" type="ORF">EDM52_06830</name>
</gene>
<comment type="similarity">
    <text evidence="1">Belongs to the NAD(P)-dependent epimerase/dehydratase family.</text>
</comment>
<evidence type="ECO:0000313" key="4">
    <source>
        <dbReference type="Proteomes" id="UP000282028"/>
    </source>
</evidence>
<dbReference type="OrthoDB" id="9811743at2"/>
<dbReference type="Gene3D" id="3.40.50.720">
    <property type="entry name" value="NAD(P)-binding Rossmann-like Domain"/>
    <property type="match status" value="1"/>
</dbReference>
<dbReference type="Pfam" id="PF01370">
    <property type="entry name" value="Epimerase"/>
    <property type="match status" value="1"/>
</dbReference>
<comment type="caution">
    <text evidence="3">The sequence shown here is derived from an EMBL/GenBank/DDBJ whole genome shotgun (WGS) entry which is preliminary data.</text>
</comment>
<evidence type="ECO:0000313" key="3">
    <source>
        <dbReference type="EMBL" id="RNB75298.1"/>
    </source>
</evidence>
<proteinExistence type="inferred from homology"/>
<dbReference type="Proteomes" id="UP000282028">
    <property type="component" value="Unassembled WGS sequence"/>
</dbReference>
<dbReference type="EMBL" id="RHHR01000010">
    <property type="protein sequence ID" value="RNB75298.1"/>
    <property type="molecule type" value="Genomic_DNA"/>
</dbReference>
<evidence type="ECO:0000259" key="2">
    <source>
        <dbReference type="Pfam" id="PF01370"/>
    </source>
</evidence>
<dbReference type="AlphaFoldDB" id="A0A3M8CI66"/>
<protein>
    <submittedName>
        <fullName evidence="3">NAD-dependent epimerase/dehydratase family protein</fullName>
    </submittedName>
</protein>
<dbReference type="RefSeq" id="WP_122908266.1">
    <property type="nucleotide sequence ID" value="NZ_CBCSBE010000001.1"/>
</dbReference>
<accession>A0A3M8CI66</accession>
<sequence length="316" mass="34689">MTKALVTGCAGFIGSHLTQRLLRDGATVIGIDGFLDNYDVAAKLRNLAEIGTHPAFTFHSAMIQANRWEEWLEGVDVVYHLAALPGVRSSWGTAFTDYVSHNILGTQSLLEACLKLPKPPVIVASSSSSVYGTMDGDKTDEQTPLRPISPYGVTKASMEQICQVYVKAFGLPVTMLRYFTVYGPRQRTDMAFHRFFRHLMKGETVSIYGDGQQSRDFTFVTDAVEANILAAQYADPGDIFNIGGDREFKLIDVLNLMGSLLNVSPKITYMADSAGDSKRTSADIRFATGKLGYKPRVALEEGLRLQLADLQAQDKG</sequence>
<dbReference type="InterPro" id="IPR036291">
    <property type="entry name" value="NAD(P)-bd_dom_sf"/>
</dbReference>
<organism evidence="3 4">
    <name type="scientific">Brevibacillus invocatus</name>
    <dbReference type="NCBI Taxonomy" id="173959"/>
    <lineage>
        <taxon>Bacteria</taxon>
        <taxon>Bacillati</taxon>
        <taxon>Bacillota</taxon>
        <taxon>Bacilli</taxon>
        <taxon>Bacillales</taxon>
        <taxon>Paenibacillaceae</taxon>
        <taxon>Brevibacillus</taxon>
    </lineage>
</organism>